<dbReference type="Proteomes" id="UP000007151">
    <property type="component" value="Unassembled WGS sequence"/>
</dbReference>
<reference evidence="2 3" key="1">
    <citation type="journal article" date="2011" name="Cell">
        <title>The monarch butterfly genome yields insights into long-distance migration.</title>
        <authorList>
            <person name="Zhan S."/>
            <person name="Merlin C."/>
            <person name="Boore J.L."/>
            <person name="Reppert S.M."/>
        </authorList>
    </citation>
    <scope>NUCLEOTIDE SEQUENCE [LARGE SCALE GENOMIC DNA]</scope>
    <source>
        <strain evidence="2">F-2</strain>
    </source>
</reference>
<protein>
    <submittedName>
        <fullName evidence="2">Uncharacterized protein</fullName>
    </submittedName>
</protein>
<evidence type="ECO:0000313" key="2">
    <source>
        <dbReference type="EMBL" id="OWR51870.1"/>
    </source>
</evidence>
<accession>A0A212FDS0</accession>
<dbReference type="eggNOG" id="KOG0490">
    <property type="taxonomic scope" value="Eukaryota"/>
</dbReference>
<feature type="region of interest" description="Disordered" evidence="1">
    <location>
        <begin position="60"/>
        <end position="82"/>
    </location>
</feature>
<keyword evidence="3" id="KW-1185">Reference proteome</keyword>
<evidence type="ECO:0000256" key="1">
    <source>
        <dbReference type="SAM" id="MobiDB-lite"/>
    </source>
</evidence>
<dbReference type="EMBL" id="AGBW02009012">
    <property type="protein sequence ID" value="OWR51870.1"/>
    <property type="molecule type" value="Genomic_DNA"/>
</dbReference>
<comment type="caution">
    <text evidence="2">The sequence shown here is derived from an EMBL/GenBank/DDBJ whole genome shotgun (WGS) entry which is preliminary data.</text>
</comment>
<evidence type="ECO:0000313" key="3">
    <source>
        <dbReference type="Proteomes" id="UP000007151"/>
    </source>
</evidence>
<organism evidence="2 3">
    <name type="scientific">Danaus plexippus plexippus</name>
    <dbReference type="NCBI Taxonomy" id="278856"/>
    <lineage>
        <taxon>Eukaryota</taxon>
        <taxon>Metazoa</taxon>
        <taxon>Ecdysozoa</taxon>
        <taxon>Arthropoda</taxon>
        <taxon>Hexapoda</taxon>
        <taxon>Insecta</taxon>
        <taxon>Pterygota</taxon>
        <taxon>Neoptera</taxon>
        <taxon>Endopterygota</taxon>
        <taxon>Lepidoptera</taxon>
        <taxon>Glossata</taxon>
        <taxon>Ditrysia</taxon>
        <taxon>Papilionoidea</taxon>
        <taxon>Nymphalidae</taxon>
        <taxon>Danainae</taxon>
        <taxon>Danaini</taxon>
        <taxon>Danaina</taxon>
        <taxon>Danaus</taxon>
        <taxon>Danaus</taxon>
    </lineage>
</organism>
<name>A0A212FDS0_DANPL</name>
<dbReference type="AlphaFoldDB" id="A0A212FDS0"/>
<feature type="compositionally biased region" description="Basic and acidic residues" evidence="1">
    <location>
        <begin position="62"/>
        <end position="77"/>
    </location>
</feature>
<sequence>MGRSFYFKGGMILCKSDYTSALSNNDNSVSVKRFEHPKKMKPRKPLAHCYENALNRRVTSTCDRDKNTASRSNRPEESLDSFELPSSKKLYVANSECS</sequence>
<proteinExistence type="predicted"/>
<gene>
    <name evidence="2" type="ORF">KGM_214274</name>
</gene>
<dbReference type="InParanoid" id="A0A212FDS0"/>
<dbReference type="KEGG" id="dpl:KGM_214274"/>